<evidence type="ECO:0000259" key="4">
    <source>
        <dbReference type="Pfam" id="PF13649"/>
    </source>
</evidence>
<feature type="domain" description="Methyltransferase" evidence="4">
    <location>
        <begin position="357"/>
        <end position="452"/>
    </location>
</feature>
<keyword evidence="2 5" id="KW-0808">Transferase</keyword>
<evidence type="ECO:0000313" key="5">
    <source>
        <dbReference type="EMBL" id="MFC3225740.1"/>
    </source>
</evidence>
<keyword evidence="1 5" id="KW-0489">Methyltransferase</keyword>
<dbReference type="EC" id="2.1.1.222" evidence="5"/>
<dbReference type="RefSeq" id="WP_379897473.1">
    <property type="nucleotide sequence ID" value="NZ_JBHRTR010000004.1"/>
</dbReference>
<keyword evidence="3" id="KW-0949">S-adenosyl-L-methionine</keyword>
<dbReference type="EC" id="2.1.1.64" evidence="5"/>
<organism evidence="5 6">
    <name type="scientific">Marinibaculum pumilum</name>
    <dbReference type="NCBI Taxonomy" id="1766165"/>
    <lineage>
        <taxon>Bacteria</taxon>
        <taxon>Pseudomonadati</taxon>
        <taxon>Pseudomonadota</taxon>
        <taxon>Alphaproteobacteria</taxon>
        <taxon>Rhodospirillales</taxon>
        <taxon>Rhodospirillaceae</taxon>
        <taxon>Marinibaculum</taxon>
    </lineage>
</organism>
<dbReference type="Pfam" id="PF13649">
    <property type="entry name" value="Methyltransf_25"/>
    <property type="match status" value="1"/>
</dbReference>
<gene>
    <name evidence="5" type="ORF">ACFOGJ_00760</name>
</gene>
<name>A0ABV7KTY4_9PROT</name>
<dbReference type="GO" id="GO:0061542">
    <property type="term" value="F:3-demethylubiquinol 3-O-methyltransferase activity"/>
    <property type="evidence" value="ECO:0007669"/>
    <property type="project" value="UniProtKB-EC"/>
</dbReference>
<comment type="caution">
    <text evidence="5">The sequence shown here is derived from an EMBL/GenBank/DDBJ whole genome shotgun (WGS) entry which is preliminary data.</text>
</comment>
<dbReference type="GO" id="GO:0102208">
    <property type="term" value="F:2-polyprenyl-6-hydroxyphenol methylase activity"/>
    <property type="evidence" value="ECO:0007669"/>
    <property type="project" value="UniProtKB-EC"/>
</dbReference>
<dbReference type="CDD" id="cd02440">
    <property type="entry name" value="AdoMet_MTases"/>
    <property type="match status" value="1"/>
</dbReference>
<accession>A0ABV7KTY4</accession>
<dbReference type="GO" id="GO:0032259">
    <property type="term" value="P:methylation"/>
    <property type="evidence" value="ECO:0007669"/>
    <property type="project" value="UniProtKB-KW"/>
</dbReference>
<evidence type="ECO:0000256" key="3">
    <source>
        <dbReference type="ARBA" id="ARBA00022691"/>
    </source>
</evidence>
<dbReference type="Gene3D" id="3.40.50.150">
    <property type="entry name" value="Vaccinia Virus protein VP39"/>
    <property type="match status" value="1"/>
</dbReference>
<dbReference type="PANTHER" id="PTHR43464:SF19">
    <property type="entry name" value="UBIQUINONE BIOSYNTHESIS O-METHYLTRANSFERASE, MITOCHONDRIAL"/>
    <property type="match status" value="1"/>
</dbReference>
<dbReference type="SUPFAM" id="SSF53335">
    <property type="entry name" value="S-adenosyl-L-methionine-dependent methyltransferases"/>
    <property type="match status" value="1"/>
</dbReference>
<dbReference type="PANTHER" id="PTHR43464">
    <property type="entry name" value="METHYLTRANSFERASE"/>
    <property type="match status" value="1"/>
</dbReference>
<evidence type="ECO:0000313" key="6">
    <source>
        <dbReference type="Proteomes" id="UP001595528"/>
    </source>
</evidence>
<dbReference type="InterPro" id="IPR041698">
    <property type="entry name" value="Methyltransf_25"/>
</dbReference>
<sequence>MTAKRHGPAKAPPLRIVLARAAAAERAGRVAEAVTHLAGLSDEARRSADAAPVAARVLDRAGRTLEALDYHCAAWQAAPLDRRLRQALATALGRVQPPFPAPELEAALLDLAAARDVEIPATAPLGMLQSRSPWRAALSAAAEGRDADLLRLAGRPAPAGFADDGFVLGVMEHLSLPGEGAERLLTGLRRAALLAADAAEEAAEEAALPPLRLLAALALQAWWAEYCWAETPVELAALERLGAGTAGEMPLRACLRALYRVPEVLPAAAEDDELALLRRACLEEPAAEAALAAGLPCLTGVADATSRAVQAQYEENPYPRWQGLRRQKARPLADVVTGLFPWVKPKSLPRGAERPRILVAGCGTGAHAAKVAARYRQADVLAVDLSARALGYGVRRASELGAGNLRFAVADILELGVLEERFHLIECSGVLHHLADPLAGWRVLRGLLRPRGLMKIGLYATAGRREIQAARDFVAAGGYPADAAGMRRARADLLALPSDAPARQVARELDFYAASTCRDLLFHVQEVAIDIPQLAAWLAALDLEFIGFEIADPALSRRFRQAFPAAGAAGDLEAWRRFEEIEPAAFRTMYQFWCRPRDG</sequence>
<dbReference type="EMBL" id="JBHRTR010000004">
    <property type="protein sequence ID" value="MFC3225740.1"/>
    <property type="molecule type" value="Genomic_DNA"/>
</dbReference>
<dbReference type="Proteomes" id="UP001595528">
    <property type="component" value="Unassembled WGS sequence"/>
</dbReference>
<keyword evidence="6" id="KW-1185">Reference proteome</keyword>
<proteinExistence type="predicted"/>
<evidence type="ECO:0000256" key="2">
    <source>
        <dbReference type="ARBA" id="ARBA00022679"/>
    </source>
</evidence>
<evidence type="ECO:0000256" key="1">
    <source>
        <dbReference type="ARBA" id="ARBA00022603"/>
    </source>
</evidence>
<dbReference type="InterPro" id="IPR029063">
    <property type="entry name" value="SAM-dependent_MTases_sf"/>
</dbReference>
<reference evidence="6" key="1">
    <citation type="journal article" date="2019" name="Int. J. Syst. Evol. Microbiol.">
        <title>The Global Catalogue of Microorganisms (GCM) 10K type strain sequencing project: providing services to taxonomists for standard genome sequencing and annotation.</title>
        <authorList>
            <consortium name="The Broad Institute Genomics Platform"/>
            <consortium name="The Broad Institute Genome Sequencing Center for Infectious Disease"/>
            <person name="Wu L."/>
            <person name="Ma J."/>
        </authorList>
    </citation>
    <scope>NUCLEOTIDE SEQUENCE [LARGE SCALE GENOMIC DNA]</scope>
    <source>
        <strain evidence="6">KCTC 42964</strain>
    </source>
</reference>
<protein>
    <submittedName>
        <fullName evidence="5">Class I SAM-dependent methyltransferase</fullName>
        <ecNumber evidence="5">2.1.1.222</ecNumber>
        <ecNumber evidence="5">2.1.1.64</ecNumber>
    </submittedName>
</protein>